<dbReference type="Proteomes" id="UP000473531">
    <property type="component" value="Unassembled WGS sequence"/>
</dbReference>
<protein>
    <submittedName>
        <fullName evidence="8">TonB family protein</fullName>
    </submittedName>
</protein>
<dbReference type="RefSeq" id="WP_160599804.1">
    <property type="nucleotide sequence ID" value="NZ_WTYU01000001.1"/>
</dbReference>
<dbReference type="Gene3D" id="3.30.1150.10">
    <property type="match status" value="1"/>
</dbReference>
<feature type="region of interest" description="Disordered" evidence="5">
    <location>
        <begin position="61"/>
        <end position="83"/>
    </location>
</feature>
<keyword evidence="4 6" id="KW-0472">Membrane</keyword>
<dbReference type="SUPFAM" id="SSF74653">
    <property type="entry name" value="TolA/TonB C-terminal domain"/>
    <property type="match status" value="1"/>
</dbReference>
<dbReference type="InterPro" id="IPR037682">
    <property type="entry name" value="TonB_C"/>
</dbReference>
<evidence type="ECO:0000256" key="6">
    <source>
        <dbReference type="SAM" id="Phobius"/>
    </source>
</evidence>
<dbReference type="OrthoDB" id="7585155at2"/>
<accession>A0A6L7GC37</accession>
<dbReference type="AlphaFoldDB" id="A0A6L7GC37"/>
<evidence type="ECO:0000256" key="3">
    <source>
        <dbReference type="ARBA" id="ARBA00022989"/>
    </source>
</evidence>
<evidence type="ECO:0000256" key="2">
    <source>
        <dbReference type="ARBA" id="ARBA00022692"/>
    </source>
</evidence>
<reference evidence="8 9" key="1">
    <citation type="submission" date="2019-12" db="EMBL/GenBank/DDBJ databases">
        <title>Genomic-based taxomic classification of the family Erythrobacteraceae.</title>
        <authorList>
            <person name="Xu L."/>
        </authorList>
    </citation>
    <scope>NUCLEOTIDE SEQUENCE [LARGE SCALE GENOMIC DNA]</scope>
    <source>
        <strain evidence="8 9">KCTC 52259</strain>
    </source>
</reference>
<dbReference type="InterPro" id="IPR006260">
    <property type="entry name" value="TonB/TolA_C"/>
</dbReference>
<evidence type="ECO:0000256" key="5">
    <source>
        <dbReference type="SAM" id="MobiDB-lite"/>
    </source>
</evidence>
<evidence type="ECO:0000256" key="1">
    <source>
        <dbReference type="ARBA" id="ARBA00004167"/>
    </source>
</evidence>
<evidence type="ECO:0000256" key="4">
    <source>
        <dbReference type="ARBA" id="ARBA00023136"/>
    </source>
</evidence>
<evidence type="ECO:0000313" key="9">
    <source>
        <dbReference type="Proteomes" id="UP000473531"/>
    </source>
</evidence>
<comment type="subcellular location">
    <subcellularLocation>
        <location evidence="1">Membrane</location>
        <topology evidence="1">Single-pass membrane protein</topology>
    </subcellularLocation>
</comment>
<feature type="compositionally biased region" description="Low complexity" evidence="5">
    <location>
        <begin position="64"/>
        <end position="76"/>
    </location>
</feature>
<feature type="domain" description="TonB C-terminal" evidence="7">
    <location>
        <begin position="154"/>
        <end position="224"/>
    </location>
</feature>
<dbReference type="GO" id="GO:0055085">
    <property type="term" value="P:transmembrane transport"/>
    <property type="evidence" value="ECO:0007669"/>
    <property type="project" value="InterPro"/>
</dbReference>
<organism evidence="8 9">
    <name type="scientific">Allopontixanthobacter confluentis</name>
    <dbReference type="NCBI Taxonomy" id="1849021"/>
    <lineage>
        <taxon>Bacteria</taxon>
        <taxon>Pseudomonadati</taxon>
        <taxon>Pseudomonadota</taxon>
        <taxon>Alphaproteobacteria</taxon>
        <taxon>Sphingomonadales</taxon>
        <taxon>Erythrobacteraceae</taxon>
        <taxon>Allopontixanthobacter</taxon>
    </lineage>
</organism>
<proteinExistence type="predicted"/>
<dbReference type="NCBIfam" id="TIGR01352">
    <property type="entry name" value="tonB_Cterm"/>
    <property type="match status" value="1"/>
</dbReference>
<sequence length="226" mass="24302">MAYVDQKLSDGRNKAVIGVIAIHAAIGYVLVSGMAVDFVETIIQPNPEAVIITPKPVEPPPVPEVSTPPEHSVSPPIFTPRPPITIQPAPPLVDTTDLVLPPLPDIIPTATPGLVPRPDPTPRMKPAFDPVSALPRNNPGSWVTTQDYRSSWINRELTGTTGFTLKIGTSGRVESCLVTRSSGHDVLDAATCDLVTRRARFDPARDDAGHKTSGTFTNSVRWQLPD</sequence>
<gene>
    <name evidence="8" type="ORF">GRI44_02085</name>
</gene>
<evidence type="ECO:0000259" key="7">
    <source>
        <dbReference type="Pfam" id="PF03544"/>
    </source>
</evidence>
<comment type="caution">
    <text evidence="8">The sequence shown here is derived from an EMBL/GenBank/DDBJ whole genome shotgun (WGS) entry which is preliminary data.</text>
</comment>
<name>A0A6L7GC37_9SPHN</name>
<keyword evidence="3 6" id="KW-1133">Transmembrane helix</keyword>
<dbReference type="GO" id="GO:0016020">
    <property type="term" value="C:membrane"/>
    <property type="evidence" value="ECO:0007669"/>
    <property type="project" value="UniProtKB-SubCell"/>
</dbReference>
<dbReference type="EMBL" id="WTYU01000001">
    <property type="protein sequence ID" value="MXP13543.1"/>
    <property type="molecule type" value="Genomic_DNA"/>
</dbReference>
<feature type="transmembrane region" description="Helical" evidence="6">
    <location>
        <begin position="15"/>
        <end position="36"/>
    </location>
</feature>
<dbReference type="Pfam" id="PF03544">
    <property type="entry name" value="TonB_C"/>
    <property type="match status" value="1"/>
</dbReference>
<evidence type="ECO:0000313" key="8">
    <source>
        <dbReference type="EMBL" id="MXP13543.1"/>
    </source>
</evidence>
<keyword evidence="9" id="KW-1185">Reference proteome</keyword>
<keyword evidence="2 6" id="KW-0812">Transmembrane</keyword>